<feature type="compositionally biased region" description="Basic residues" evidence="9">
    <location>
        <begin position="781"/>
        <end position="790"/>
    </location>
</feature>
<feature type="compositionally biased region" description="Basic residues" evidence="9">
    <location>
        <begin position="390"/>
        <end position="400"/>
    </location>
</feature>
<feature type="compositionally biased region" description="Basic and acidic residues" evidence="9">
    <location>
        <begin position="2222"/>
        <end position="2238"/>
    </location>
</feature>
<feature type="compositionally biased region" description="Basic and acidic residues" evidence="9">
    <location>
        <begin position="197"/>
        <end position="208"/>
    </location>
</feature>
<comment type="caution">
    <text evidence="11">The sequence shown here is derived from an EMBL/GenBank/DDBJ whole genome shotgun (WGS) entry which is preliminary data.</text>
</comment>
<keyword evidence="3 7" id="KW-0645">Protease</keyword>
<feature type="compositionally biased region" description="Polar residues" evidence="9">
    <location>
        <begin position="1019"/>
        <end position="1033"/>
    </location>
</feature>
<dbReference type="EMBL" id="JARBJD010000089">
    <property type="protein sequence ID" value="KAK2953565.1"/>
    <property type="molecule type" value="Genomic_DNA"/>
</dbReference>
<feature type="region of interest" description="Disordered" evidence="9">
    <location>
        <begin position="937"/>
        <end position="957"/>
    </location>
</feature>
<evidence type="ECO:0000313" key="12">
    <source>
        <dbReference type="Proteomes" id="UP001281761"/>
    </source>
</evidence>
<feature type="region of interest" description="Disordered" evidence="9">
    <location>
        <begin position="2068"/>
        <end position="2246"/>
    </location>
</feature>
<feature type="active site" description="Nucleophile" evidence="7">
    <location>
        <position position="2372"/>
    </location>
</feature>
<feature type="compositionally biased region" description="Low complexity" evidence="9">
    <location>
        <begin position="439"/>
        <end position="452"/>
    </location>
</feature>
<gene>
    <name evidence="11" type="ORF">BLNAU_11429</name>
</gene>
<feature type="region of interest" description="Disordered" evidence="9">
    <location>
        <begin position="422"/>
        <end position="465"/>
    </location>
</feature>
<dbReference type="Proteomes" id="UP001281761">
    <property type="component" value="Unassembled WGS sequence"/>
</dbReference>
<reference evidence="11 12" key="1">
    <citation type="journal article" date="2022" name="bioRxiv">
        <title>Genomics of Preaxostyla Flagellates Illuminates Evolutionary Transitions and the Path Towards Mitochondrial Loss.</title>
        <authorList>
            <person name="Novak L.V.F."/>
            <person name="Treitli S.C."/>
            <person name="Pyrih J."/>
            <person name="Halakuc P."/>
            <person name="Pipaliya S.V."/>
            <person name="Vacek V."/>
            <person name="Brzon O."/>
            <person name="Soukal P."/>
            <person name="Eme L."/>
            <person name="Dacks J.B."/>
            <person name="Karnkowska A."/>
            <person name="Elias M."/>
            <person name="Hampl V."/>
        </authorList>
    </citation>
    <scope>NUCLEOTIDE SEQUENCE [LARGE SCALE GENOMIC DNA]</scope>
    <source>
        <strain evidence="11">NAU3</strain>
        <tissue evidence="11">Gut</tissue>
    </source>
</reference>
<feature type="compositionally biased region" description="Polar residues" evidence="9">
    <location>
        <begin position="1090"/>
        <end position="1099"/>
    </location>
</feature>
<feature type="region of interest" description="Disordered" evidence="9">
    <location>
        <begin position="980"/>
        <end position="1099"/>
    </location>
</feature>
<dbReference type="PRINTS" id="PR00707">
    <property type="entry name" value="UBCTHYDRLASE"/>
</dbReference>
<keyword evidence="12" id="KW-1185">Reference proteome</keyword>
<feature type="region of interest" description="Disordered" evidence="9">
    <location>
        <begin position="148"/>
        <end position="215"/>
    </location>
</feature>
<feature type="region of interest" description="Disordered" evidence="9">
    <location>
        <begin position="1499"/>
        <end position="1647"/>
    </location>
</feature>
<feature type="compositionally biased region" description="Polar residues" evidence="9">
    <location>
        <begin position="242"/>
        <end position="252"/>
    </location>
</feature>
<evidence type="ECO:0000256" key="8">
    <source>
        <dbReference type="RuleBase" id="RU361215"/>
    </source>
</evidence>
<feature type="compositionally biased region" description="Polar residues" evidence="9">
    <location>
        <begin position="1552"/>
        <end position="1568"/>
    </location>
</feature>
<feature type="compositionally biased region" description="Basic residues" evidence="9">
    <location>
        <begin position="827"/>
        <end position="837"/>
    </location>
</feature>
<evidence type="ECO:0000256" key="5">
    <source>
        <dbReference type="ARBA" id="ARBA00022801"/>
    </source>
</evidence>
<feature type="compositionally biased region" description="Polar residues" evidence="9">
    <location>
        <begin position="549"/>
        <end position="567"/>
    </location>
</feature>
<feature type="compositionally biased region" description="Basic and acidic residues" evidence="9">
    <location>
        <begin position="1141"/>
        <end position="1152"/>
    </location>
</feature>
<protein>
    <recommendedName>
        <fullName evidence="8">Ubiquitin carboxyl-terminal hydrolase</fullName>
        <ecNumber evidence="8">3.4.19.12</ecNumber>
    </recommendedName>
</protein>
<feature type="compositionally biased region" description="Basic and acidic residues" evidence="9">
    <location>
        <begin position="1358"/>
        <end position="1388"/>
    </location>
</feature>
<dbReference type="PANTHER" id="PTHR10589">
    <property type="entry name" value="UBIQUITIN CARBOXYL-TERMINAL HYDROLASE"/>
    <property type="match status" value="1"/>
</dbReference>
<feature type="compositionally biased region" description="Low complexity" evidence="9">
    <location>
        <begin position="1070"/>
        <end position="1085"/>
    </location>
</feature>
<dbReference type="InterPro" id="IPR001578">
    <property type="entry name" value="Peptidase_C12_UCH"/>
</dbReference>
<dbReference type="PANTHER" id="PTHR10589:SF17">
    <property type="entry name" value="UBIQUITIN CARBOXYL-TERMINAL HYDROLASE"/>
    <property type="match status" value="1"/>
</dbReference>
<evidence type="ECO:0000256" key="9">
    <source>
        <dbReference type="SAM" id="MobiDB-lite"/>
    </source>
</evidence>
<dbReference type="PROSITE" id="PS52048">
    <property type="entry name" value="UCH_DOMAIN"/>
    <property type="match status" value="1"/>
</dbReference>
<evidence type="ECO:0000259" key="10">
    <source>
        <dbReference type="PROSITE" id="PS52048"/>
    </source>
</evidence>
<feature type="site" description="Transition state stabilizer" evidence="7">
    <location>
        <position position="2364"/>
    </location>
</feature>
<feature type="compositionally biased region" description="Basic and acidic residues" evidence="9">
    <location>
        <begin position="2200"/>
        <end position="2215"/>
    </location>
</feature>
<feature type="compositionally biased region" description="Low complexity" evidence="9">
    <location>
        <begin position="985"/>
        <end position="1002"/>
    </location>
</feature>
<evidence type="ECO:0000313" key="11">
    <source>
        <dbReference type="EMBL" id="KAK2953565.1"/>
    </source>
</evidence>
<feature type="compositionally biased region" description="Basic residues" evidence="9">
    <location>
        <begin position="750"/>
        <end position="764"/>
    </location>
</feature>
<feature type="compositionally biased region" description="Basic and acidic residues" evidence="9">
    <location>
        <begin position="455"/>
        <end position="465"/>
    </location>
</feature>
<feature type="compositionally biased region" description="Polar residues" evidence="9">
    <location>
        <begin position="2102"/>
        <end position="2114"/>
    </location>
</feature>
<feature type="compositionally biased region" description="Basic and acidic residues" evidence="9">
    <location>
        <begin position="1167"/>
        <end position="1178"/>
    </location>
</feature>
<evidence type="ECO:0000256" key="2">
    <source>
        <dbReference type="ARBA" id="ARBA00009326"/>
    </source>
</evidence>
<dbReference type="Gene3D" id="3.40.532.10">
    <property type="entry name" value="Peptidase C12, ubiquitin carboxyl-terminal hydrolase"/>
    <property type="match status" value="1"/>
</dbReference>
<feature type="compositionally biased region" description="Basic and acidic residues" evidence="9">
    <location>
        <begin position="1626"/>
        <end position="1645"/>
    </location>
</feature>
<feature type="region of interest" description="Disordered" evidence="9">
    <location>
        <begin position="541"/>
        <end position="607"/>
    </location>
</feature>
<accession>A0ABQ9XQQ6</accession>
<dbReference type="InterPro" id="IPR036959">
    <property type="entry name" value="Peptidase_C12_UCH_sf"/>
</dbReference>
<feature type="active site" description="Proton donor" evidence="7">
    <location>
        <position position="2446"/>
    </location>
</feature>
<evidence type="ECO:0000256" key="1">
    <source>
        <dbReference type="ARBA" id="ARBA00000707"/>
    </source>
</evidence>
<evidence type="ECO:0000256" key="7">
    <source>
        <dbReference type="PROSITE-ProRule" id="PRU01393"/>
    </source>
</evidence>
<dbReference type="EC" id="3.4.19.12" evidence="8"/>
<dbReference type="InterPro" id="IPR038765">
    <property type="entry name" value="Papain-like_cys_pep_sf"/>
</dbReference>
<feature type="compositionally biased region" description="Acidic residues" evidence="9">
    <location>
        <begin position="1454"/>
        <end position="1466"/>
    </location>
</feature>
<feature type="compositionally biased region" description="Polar residues" evidence="9">
    <location>
        <begin position="378"/>
        <end position="389"/>
    </location>
</feature>
<feature type="region of interest" description="Disordered" evidence="9">
    <location>
        <begin position="370"/>
        <end position="404"/>
    </location>
</feature>
<feature type="compositionally biased region" description="Basic residues" evidence="9">
    <location>
        <begin position="903"/>
        <end position="912"/>
    </location>
</feature>
<feature type="region of interest" description="Disordered" evidence="9">
    <location>
        <begin position="227"/>
        <end position="271"/>
    </location>
</feature>
<feature type="compositionally biased region" description="Polar residues" evidence="9">
    <location>
        <begin position="1421"/>
        <end position="1430"/>
    </location>
</feature>
<dbReference type="Pfam" id="PF01088">
    <property type="entry name" value="Peptidase_C12"/>
    <property type="match status" value="1"/>
</dbReference>
<feature type="domain" description="UCH catalytic" evidence="10">
    <location>
        <begin position="2290"/>
        <end position="2506"/>
    </location>
</feature>
<keyword evidence="6 7" id="KW-0788">Thiol protease</keyword>
<sequence>MSPRHPIPFPISKLQMAPQLNALQTSYRPLLNGTDTELHAPPDEMLKDHDSAMPTLQTTRPSGCDNSLLDSSNHDNTSGISRVDHFKSVLPSPNQITRAFRDNRLVQLLLYMSTAAVSIDEWTAYEHLLENPSLISATLQIITPQTHAHQTVQPAVPSKGISSPRISTRSSTRANQSATIIQDVVEIPDSPTQPNETPRESAKEENVGRHGTRSVRNSLNDEYIWDDLGFPPLEHQKPTEPASETTQDNLSSKPDILRKSRQRQQSGPGLHDVSELILGEENIDPLTCKYPPLTSFVSRIYLRSLTRGQNEAGNVSASLRTALLFSALNSYESTETTTDTIPPPLPFCEGWEEMYPRYASAAVRKQRLPPSFFDHTDSGASPNRTNTASVKKKKQLKKKSPMATSLASAKIQAMLAPDKAPLFDSTSIKRNRRLSNRRSTPTPTVQPPSSQSNAKSKDGTSSDIRSDIMFSTPLLPSVFHTSISVSPVPQEFGLSSSPLTKPRSTQSPDSILTYSLHTALEKGRYDSKSFLDAAELYAQSQSSHASQHRPNSSSLFTSYLSTPSQPARTERRATRMNGSPVHRDAAASENNLAHHVPSPPKDGSDSMLLTPLFKTIRKRKKKLREASTEKEKGKESPIITSVVYSDQLHRNPLNRISSSAITSHPDALRISTKMLLKERKWDKPFIQTVSAESPMTIGRHLHTGEDEKEEEWNVDIDQTPILRAPSIASFPESTPLQLRRRLQSSMSGLHGRHKQTHKNQHAGRKKPEPPEPEPNLSPPRVPKKAKKKKQIVADDDEMTEYEGSLWDHVSGQLDEDDWEWKLNVGNVKKKKKRRKTARHENGRTPSPHRNEEDSDTSSPPPLPPSPQSHKSNRRSRRVLVKDEVEPVEIIPTEETLVQTDKSVKKRKKRLGRAPRQPRQDVVTVSLFPILDFEIGREMSNSDPGRNETPPCQVPPLPFRSSFSPVILDYEKDRIEFRIKSKRNAPSSITSSQSQSPQPSDPSHLTQRSILSRTDRDTITTRLPLSILSVQQGHPQPRLVKQHSTPTPISTLQPQTQTQPDKTDKTPNTPPTSKTQRQPPSLTSEPTSPPKQVTPQPINTRRTRLFAIQSSENLSRQHLMTPSSLLAQTNDTRFIFENVETRSRRRERAEKEQQQATGIETINAEEPIDTKTEDKDKKSTPSKFVVKLDGKTVEVDATLSSDVNVLPSTATPLLVSLLTQSQPPPTNQTALTPVNPSLGGVDLTPQHQQLLELVKGEELVIRTRRQRNESMESSLFDLSAFDQSQKRKKKKKAVHFDTETPPNAHTEEKTRVATRIRKVTSRRSQKKNVSEVSSAKAEVEIIECETDEKKNKRGVVAESDQHSEAQGMLKDDSDNQTIDTKDHIPKHEDPKLEEGFELKLEEKTLTSVVAPAVNVTPPLQPNPTSTDNTRTPLPVTRISVIEPTPINPLAHHSDDENEEEEEEEDEDNSKSDSIENTSDDAYIQRHDRCLSLILREEMRENPSLMKSRGADEEDKDVIADGKKRRRRRNTLFFDTDSHSMEEEKSHQKKVKGGQQNKTKAQTAPQNTNTDHPEPLPPIQKRKRSSAQKSQRTSSNSNDEKPVPRSQIMKSRLATGQPLQLSPMPKKTRTESHEMTQTKSQMGEKMKTGVGGAGVLRSRQATKLMRGLRGVEGMREMLTRLLKIEEMKQNQPKTREDADVVISESNRLLEQLSNSTCLYCRRSSAASVPRTLSLHILPPSPVSSPHTPPSIDVEKVPISPVKLISDSLGEWVTRLACPPPLKLSPYLTAKMNLSPPTRDISKDRFVEFLFAQSLPARQQITQEQNTKNAVQNSRGQQVATVGQAKDEKYTLARLFSTFWAERGGPGQIHEILRDSLKNTAEEESEENTFSPLQTLDSSNILTIVNKSHPDTFPPGILSVPTPHFPTALRTLAMSQLNTSQTLVSLVPPLKSPLGVSPGQPIVPTTFSLSWSEQLQQTQRSLQGLHPLHSPALSLSPTFGSSGYQTHLQNLVTTPKMNVNIANKLIQQNVTGTTQTASSPTTLTIPISTRPMIGYTQTFPSTSLIPYPIQQERRGTPNSSTSPPRALQKKDIRSSQRIVAKKQKSQLFGSTPQSENLAPTLPAMNQHPFPITSQPTAFPVHFNSPNQARRVLSSPSRTPSRIPPSTRPKRKTAQKKMIVDSDSDGNVDLTKSEESSVGYQSSSERETRTRRAWRRNEDSLYTPETPRRFPDSFERSPEKLRPSIPPHAHPILPSTHLQTSPNNPRQNNRYIFSASNTTNVDHPLTKRIKAKSMWLPLESNPDVLNSYCHSIGLPEEYQFNDVYGLDEELLAMVPPNVKAVFCLFPWEGPKYVPGPIIDDKKPFFIAQLPEIGDACGTIAVLNALGNLQDQITFHPDSFLSSFLGTATTSMTPEEKCSAIMDDKQLEESHHIAVSQGQSRVPEGGVTHSHFISFVNVNGHLLEFDGLREGPVDHGESSPENILADSAKAIQDRINNSKDQLNFGVTVLNHVEEAPAEAE</sequence>
<feature type="compositionally biased region" description="Polar residues" evidence="9">
    <location>
        <begin position="1585"/>
        <end position="1595"/>
    </location>
</feature>
<feature type="compositionally biased region" description="Low complexity" evidence="9">
    <location>
        <begin position="161"/>
        <end position="173"/>
    </location>
</feature>
<dbReference type="GO" id="GO:0004843">
    <property type="term" value="F:cysteine-type deubiquitinase activity"/>
    <property type="evidence" value="ECO:0007669"/>
    <property type="project" value="UniProtKB-EC"/>
</dbReference>
<feature type="region of interest" description="Disordered" evidence="9">
    <location>
        <begin position="1410"/>
        <end position="1484"/>
    </location>
</feature>
<evidence type="ECO:0000256" key="6">
    <source>
        <dbReference type="ARBA" id="ARBA00022807"/>
    </source>
</evidence>
<dbReference type="SUPFAM" id="SSF54001">
    <property type="entry name" value="Cysteine proteinases"/>
    <property type="match status" value="1"/>
</dbReference>
<feature type="compositionally biased region" description="Basic and acidic residues" evidence="9">
    <location>
        <begin position="1534"/>
        <end position="1544"/>
    </location>
</feature>
<comment type="similarity">
    <text evidence="2 7 8">Belongs to the peptidase C12 family.</text>
</comment>
<comment type="catalytic activity">
    <reaction evidence="1 7 8">
        <text>Thiol-dependent hydrolysis of ester, thioester, amide, peptide and isopeptide bonds formed by the C-terminal Gly of ubiquitin (a 76-residue protein attached to proteins as an intracellular targeting signal).</text>
        <dbReference type="EC" id="3.4.19.12"/>
    </reaction>
</comment>
<keyword evidence="5 7" id="KW-0378">Hydrolase</keyword>
<organism evidence="11 12">
    <name type="scientific">Blattamonas nauphoetae</name>
    <dbReference type="NCBI Taxonomy" id="2049346"/>
    <lineage>
        <taxon>Eukaryota</taxon>
        <taxon>Metamonada</taxon>
        <taxon>Preaxostyla</taxon>
        <taxon>Oxymonadida</taxon>
        <taxon>Blattamonas</taxon>
    </lineage>
</organism>
<feature type="region of interest" description="Disordered" evidence="9">
    <location>
        <begin position="746"/>
        <end position="920"/>
    </location>
</feature>
<feature type="compositionally biased region" description="Low complexity" evidence="9">
    <location>
        <begin position="1043"/>
        <end position="1059"/>
    </location>
</feature>
<evidence type="ECO:0000256" key="4">
    <source>
        <dbReference type="ARBA" id="ARBA00022786"/>
    </source>
</evidence>
<feature type="region of interest" description="Disordered" evidence="9">
    <location>
        <begin position="1141"/>
        <end position="1180"/>
    </location>
</feature>
<feature type="region of interest" description="Disordered" evidence="9">
    <location>
        <begin position="1347"/>
        <end position="1388"/>
    </location>
</feature>
<proteinExistence type="inferred from homology"/>
<evidence type="ECO:0000256" key="3">
    <source>
        <dbReference type="ARBA" id="ARBA00022670"/>
    </source>
</evidence>
<feature type="site" description="Important for enzyme activity" evidence="7">
    <location>
        <position position="2461"/>
    </location>
</feature>
<name>A0ABQ9XQQ6_9EUKA</name>
<keyword evidence="4 7" id="KW-0833">Ubl conjugation pathway</keyword>